<accession>A0A7W9J2R8</accession>
<reference evidence="1 2" key="1">
    <citation type="submission" date="2020-08" db="EMBL/GenBank/DDBJ databases">
        <title>Sequencing the genomes of 1000 actinobacteria strains.</title>
        <authorList>
            <person name="Klenk H.-P."/>
        </authorList>
    </citation>
    <scope>NUCLEOTIDE SEQUENCE [LARGE SCALE GENOMIC DNA]</scope>
    <source>
        <strain evidence="1 2">DSM 28967</strain>
    </source>
</reference>
<name>A0A7W9J2R8_9ACTN</name>
<gene>
    <name evidence="1" type="ORF">HDA39_001263</name>
</gene>
<evidence type="ECO:0000313" key="2">
    <source>
        <dbReference type="Proteomes" id="UP000549971"/>
    </source>
</evidence>
<dbReference type="RefSeq" id="WP_273481512.1">
    <property type="nucleotide sequence ID" value="NZ_JACHMY010000001.1"/>
</dbReference>
<proteinExistence type="predicted"/>
<protein>
    <submittedName>
        <fullName evidence="1">Uncharacterized protein</fullName>
    </submittedName>
</protein>
<sequence length="40" mass="4259">MVVHASGTIAYDELPGLDALGVLRRVVETFAAPRASYPQS</sequence>
<dbReference type="Proteomes" id="UP000549971">
    <property type="component" value="Unassembled WGS sequence"/>
</dbReference>
<organism evidence="1 2">
    <name type="scientific">Kribbella italica</name>
    <dbReference type="NCBI Taxonomy" id="1540520"/>
    <lineage>
        <taxon>Bacteria</taxon>
        <taxon>Bacillati</taxon>
        <taxon>Actinomycetota</taxon>
        <taxon>Actinomycetes</taxon>
        <taxon>Propionibacteriales</taxon>
        <taxon>Kribbellaceae</taxon>
        <taxon>Kribbella</taxon>
    </lineage>
</organism>
<evidence type="ECO:0000313" key="1">
    <source>
        <dbReference type="EMBL" id="MBB5834529.1"/>
    </source>
</evidence>
<dbReference type="AlphaFoldDB" id="A0A7W9J2R8"/>
<comment type="caution">
    <text evidence="1">The sequence shown here is derived from an EMBL/GenBank/DDBJ whole genome shotgun (WGS) entry which is preliminary data.</text>
</comment>
<keyword evidence="2" id="KW-1185">Reference proteome</keyword>
<dbReference type="EMBL" id="JACHMY010000001">
    <property type="protein sequence ID" value="MBB5834529.1"/>
    <property type="molecule type" value="Genomic_DNA"/>
</dbReference>